<dbReference type="Gene3D" id="3.40.50.2000">
    <property type="entry name" value="Glycogen Phosphorylase B"/>
    <property type="match status" value="2"/>
</dbReference>
<dbReference type="AlphaFoldDB" id="A0A387BB48"/>
<evidence type="ECO:0000313" key="3">
    <source>
        <dbReference type="EMBL" id="AYF98928.1"/>
    </source>
</evidence>
<dbReference type="Proteomes" id="UP000278886">
    <property type="component" value="Chromosome"/>
</dbReference>
<keyword evidence="1 3" id="KW-0808">Transferase</keyword>
<dbReference type="CDD" id="cd03801">
    <property type="entry name" value="GT4_PimA-like"/>
    <property type="match status" value="1"/>
</dbReference>
<reference evidence="4" key="1">
    <citation type="submission" date="2018-09" db="EMBL/GenBank/DDBJ databases">
        <title>Genome sequencing of strain 2DFWR-13.</title>
        <authorList>
            <person name="Heo J."/>
            <person name="Kim S.-J."/>
            <person name="Kwon S.-W."/>
        </authorList>
    </citation>
    <scope>NUCLEOTIDE SEQUENCE [LARGE SCALE GENOMIC DNA]</scope>
    <source>
        <strain evidence="4">2DFWR-13</strain>
    </source>
</reference>
<protein>
    <submittedName>
        <fullName evidence="3">Glycosyltransferase</fullName>
    </submittedName>
</protein>
<dbReference type="Pfam" id="PF13692">
    <property type="entry name" value="Glyco_trans_1_4"/>
    <property type="match status" value="1"/>
</dbReference>
<dbReference type="SUPFAM" id="SSF53756">
    <property type="entry name" value="UDP-Glycosyltransferase/glycogen phosphorylase"/>
    <property type="match status" value="1"/>
</dbReference>
<evidence type="ECO:0000256" key="1">
    <source>
        <dbReference type="ARBA" id="ARBA00022679"/>
    </source>
</evidence>
<organism evidence="3 4">
    <name type="scientific">Protaetiibacter intestinalis</name>
    <dbReference type="NCBI Taxonomy" id="2419774"/>
    <lineage>
        <taxon>Bacteria</taxon>
        <taxon>Bacillati</taxon>
        <taxon>Actinomycetota</taxon>
        <taxon>Actinomycetes</taxon>
        <taxon>Micrococcales</taxon>
        <taxon>Microbacteriaceae</taxon>
        <taxon>Protaetiibacter</taxon>
    </lineage>
</organism>
<dbReference type="EMBL" id="CP032630">
    <property type="protein sequence ID" value="AYF98928.1"/>
    <property type="molecule type" value="Genomic_DNA"/>
</dbReference>
<accession>A0A387BB48</accession>
<sequence length="389" mass="42755">MMTMRVEAEPAYRTAAANPYNALLADALVEHGARVRDLSYLRLALGRADIVHLHWPDLTFLSGHRMSIVRARLFFFRNALRLARLRGTRLVWTVHNLESHESRATPVLRERLHRMLVAELDGLLALSASSLELARQRYPELDALPGFVTPHGHYRAAYDWSLDRGRARELLGVPAEGPLVVTVGQIRPYKNIPALLDAFSDVAVSGARLVVAGRPSSAELAEDLRAAADGDPRVVLDLAFQSDERMAWWLRAADLVVLPYRAVLNSGSAILALSADRPVLVPDLGSLTELGEQLGAAWVRTFHGELSSAELSDAIRWATEAGRPVTVDLDPLEWDTVAHQTLEAYSAVREHPRIPVSRRNVPPERQSATGSPIVPIADATLVASPHTSP</sequence>
<evidence type="ECO:0000256" key="2">
    <source>
        <dbReference type="SAM" id="MobiDB-lite"/>
    </source>
</evidence>
<dbReference type="PANTHER" id="PTHR46401:SF2">
    <property type="entry name" value="GLYCOSYLTRANSFERASE WBBK-RELATED"/>
    <property type="match status" value="1"/>
</dbReference>
<dbReference type="KEGG" id="lyd:D7I47_12135"/>
<keyword evidence="4" id="KW-1185">Reference proteome</keyword>
<dbReference type="GO" id="GO:0016757">
    <property type="term" value="F:glycosyltransferase activity"/>
    <property type="evidence" value="ECO:0007669"/>
    <property type="project" value="TreeGrafter"/>
</dbReference>
<gene>
    <name evidence="3" type="ORF">D7I47_12135</name>
</gene>
<evidence type="ECO:0000313" key="4">
    <source>
        <dbReference type="Proteomes" id="UP000278886"/>
    </source>
</evidence>
<proteinExistence type="predicted"/>
<name>A0A387BB48_9MICO</name>
<feature type="region of interest" description="Disordered" evidence="2">
    <location>
        <begin position="354"/>
        <end position="374"/>
    </location>
</feature>
<dbReference type="PANTHER" id="PTHR46401">
    <property type="entry name" value="GLYCOSYLTRANSFERASE WBBK-RELATED"/>
    <property type="match status" value="1"/>
</dbReference>
<dbReference type="GO" id="GO:0009103">
    <property type="term" value="P:lipopolysaccharide biosynthetic process"/>
    <property type="evidence" value="ECO:0007669"/>
    <property type="project" value="TreeGrafter"/>
</dbReference>